<evidence type="ECO:0000313" key="1">
    <source>
        <dbReference type="EMBL" id="KMO85220.1"/>
    </source>
</evidence>
<organism evidence="1 2">
    <name type="scientific">Megasphaera cerevisiae DSM 20462</name>
    <dbReference type="NCBI Taxonomy" id="1122219"/>
    <lineage>
        <taxon>Bacteria</taxon>
        <taxon>Bacillati</taxon>
        <taxon>Bacillota</taxon>
        <taxon>Negativicutes</taxon>
        <taxon>Veillonellales</taxon>
        <taxon>Veillonellaceae</taxon>
        <taxon>Megasphaera</taxon>
    </lineage>
</organism>
<dbReference type="Gene3D" id="1.10.10.10">
    <property type="entry name" value="Winged helix-like DNA-binding domain superfamily/Winged helix DNA-binding domain"/>
    <property type="match status" value="1"/>
</dbReference>
<accession>A0A0J6WP97</accession>
<dbReference type="SUPFAM" id="SSF46785">
    <property type="entry name" value="Winged helix' DNA-binding domain"/>
    <property type="match status" value="1"/>
</dbReference>
<dbReference type="Proteomes" id="UP000036503">
    <property type="component" value="Unassembled WGS sequence"/>
</dbReference>
<dbReference type="RefSeq" id="WP_048515604.1">
    <property type="nucleotide sequence ID" value="NZ_FUXD01000085.1"/>
</dbReference>
<keyword evidence="2" id="KW-1185">Reference proteome</keyword>
<dbReference type="OrthoDB" id="9807907at2"/>
<dbReference type="EMBL" id="LEKT01000089">
    <property type="protein sequence ID" value="KMO85220.1"/>
    <property type="molecule type" value="Genomic_DNA"/>
</dbReference>
<dbReference type="InterPro" id="IPR036388">
    <property type="entry name" value="WH-like_DNA-bd_sf"/>
</dbReference>
<evidence type="ECO:0008006" key="3">
    <source>
        <dbReference type="Google" id="ProtNLM"/>
    </source>
</evidence>
<dbReference type="PATRIC" id="fig|1122219.3.peg.3407"/>
<reference evidence="1 2" key="1">
    <citation type="submission" date="2015-06" db="EMBL/GenBank/DDBJ databases">
        <title>Draft genome sequence of beer spoilage bacterium Megasphaera cerevisiae type strain 20462.</title>
        <authorList>
            <person name="Kutumbaka K."/>
            <person name="Pasmowitz J."/>
            <person name="Mategko J."/>
            <person name="Reyes D."/>
            <person name="Friedrich A."/>
            <person name="Han S."/>
            <person name="Martens-Habbena W."/>
            <person name="Neal-McKinney J."/>
            <person name="Janagama H.K."/>
            <person name="Nadala C."/>
            <person name="Samadpour M."/>
        </authorList>
    </citation>
    <scope>NUCLEOTIDE SEQUENCE [LARGE SCALE GENOMIC DNA]</scope>
    <source>
        <strain evidence="1 2">DSM 20462</strain>
    </source>
</reference>
<comment type="caution">
    <text evidence="1">The sequence shown here is derived from an EMBL/GenBank/DDBJ whole genome shotgun (WGS) entry which is preliminary data.</text>
</comment>
<dbReference type="InterPro" id="IPR036390">
    <property type="entry name" value="WH_DNA-bd_sf"/>
</dbReference>
<dbReference type="AlphaFoldDB" id="A0A0J6WP97"/>
<name>A0A0J6WP97_9FIRM</name>
<protein>
    <recommendedName>
        <fullName evidence="3">Winged helix-turn-helix transcriptional regulator</fullName>
    </recommendedName>
</protein>
<proteinExistence type="predicted"/>
<dbReference type="InParanoid" id="A0A0J6WP97"/>
<dbReference type="Pfam" id="PF13412">
    <property type="entry name" value="HTH_24"/>
    <property type="match status" value="1"/>
</dbReference>
<sequence>MSSDEQQVLHVIMADSKVTQRVIQQQTHMSLRSIKRIMSELQRKGIILRKGNNRSGEWIVKE</sequence>
<dbReference type="STRING" id="39029.BSR42_14025"/>
<evidence type="ECO:0000313" key="2">
    <source>
        <dbReference type="Proteomes" id="UP000036503"/>
    </source>
</evidence>
<gene>
    <name evidence="1" type="ORF">AB840_14775</name>
</gene>